<keyword evidence="2" id="KW-1185">Reference proteome</keyword>
<comment type="caution">
    <text evidence="1">The sequence shown here is derived from an EMBL/GenBank/DDBJ whole genome shotgun (WGS) entry which is preliminary data.</text>
</comment>
<gene>
    <name evidence="1" type="ORF">TSAR_010933</name>
</gene>
<sequence>MNLSYFDFIQNMTKINSEFYVGSPTHICIINQRLQSLKLSTCVATVPKDINDRKNWKASHWMILLLFGSLPSLHGLLSKKYLNHLVGYIYYNLFTR</sequence>
<proteinExistence type="predicted"/>
<organism evidence="1 2">
    <name type="scientific">Trichomalopsis sarcophagae</name>
    <dbReference type="NCBI Taxonomy" id="543379"/>
    <lineage>
        <taxon>Eukaryota</taxon>
        <taxon>Metazoa</taxon>
        <taxon>Ecdysozoa</taxon>
        <taxon>Arthropoda</taxon>
        <taxon>Hexapoda</taxon>
        <taxon>Insecta</taxon>
        <taxon>Pterygota</taxon>
        <taxon>Neoptera</taxon>
        <taxon>Endopterygota</taxon>
        <taxon>Hymenoptera</taxon>
        <taxon>Apocrita</taxon>
        <taxon>Proctotrupomorpha</taxon>
        <taxon>Chalcidoidea</taxon>
        <taxon>Pteromalidae</taxon>
        <taxon>Pteromalinae</taxon>
        <taxon>Trichomalopsis</taxon>
    </lineage>
</organism>
<dbReference type="EMBL" id="NNAY01008355">
    <property type="protein sequence ID" value="OXU16279.1"/>
    <property type="molecule type" value="Genomic_DNA"/>
</dbReference>
<evidence type="ECO:0000313" key="1">
    <source>
        <dbReference type="EMBL" id="OXU16279.1"/>
    </source>
</evidence>
<accession>A0A232ED58</accession>
<dbReference type="Proteomes" id="UP000215335">
    <property type="component" value="Unassembled WGS sequence"/>
</dbReference>
<protein>
    <submittedName>
        <fullName evidence="1">Uncharacterized protein</fullName>
    </submittedName>
</protein>
<dbReference type="AlphaFoldDB" id="A0A232ED58"/>
<evidence type="ECO:0000313" key="2">
    <source>
        <dbReference type="Proteomes" id="UP000215335"/>
    </source>
</evidence>
<name>A0A232ED58_9HYME</name>
<reference evidence="1 2" key="1">
    <citation type="journal article" date="2017" name="Curr. Biol.">
        <title>The Evolution of Venom by Co-option of Single-Copy Genes.</title>
        <authorList>
            <person name="Martinson E.O."/>
            <person name="Mrinalini"/>
            <person name="Kelkar Y.D."/>
            <person name="Chang C.H."/>
            <person name="Werren J.H."/>
        </authorList>
    </citation>
    <scope>NUCLEOTIDE SEQUENCE [LARGE SCALE GENOMIC DNA]</scope>
    <source>
        <strain evidence="1 2">Alberta</strain>
        <tissue evidence="1">Whole body</tissue>
    </source>
</reference>